<sequence length="170" mass="18551">MTQLQQPDVLEIGCQILLTTGQHLGECLGTCGSDATIELPAVYDKEDPMVFAQISDIEAEVLGIISLADLYLKAGNAPAPDSPKLLMQRVGGGQWYVELTYGHGRCHCSNESLAMALADVKTQLHQRIRQEAVDVERRQASLKTVMQFVPFRDAVPADKANATDLAKERA</sequence>
<organism evidence="1">
    <name type="scientific">marine sediment metagenome</name>
    <dbReference type="NCBI Taxonomy" id="412755"/>
    <lineage>
        <taxon>unclassified sequences</taxon>
        <taxon>metagenomes</taxon>
        <taxon>ecological metagenomes</taxon>
    </lineage>
</organism>
<reference evidence="1" key="1">
    <citation type="journal article" date="2015" name="Nature">
        <title>Complex archaea that bridge the gap between prokaryotes and eukaryotes.</title>
        <authorList>
            <person name="Spang A."/>
            <person name="Saw J.H."/>
            <person name="Jorgensen S.L."/>
            <person name="Zaremba-Niedzwiedzka K."/>
            <person name="Martijn J."/>
            <person name="Lind A.E."/>
            <person name="van Eijk R."/>
            <person name="Schleper C."/>
            <person name="Guy L."/>
            <person name="Ettema T.J."/>
        </authorList>
    </citation>
    <scope>NUCLEOTIDE SEQUENCE</scope>
</reference>
<evidence type="ECO:0000313" key="1">
    <source>
        <dbReference type="EMBL" id="KKN51393.1"/>
    </source>
</evidence>
<gene>
    <name evidence="1" type="ORF">LCGC14_0622900</name>
</gene>
<name>A0A0F9UCR3_9ZZZZ</name>
<accession>A0A0F9UCR3</accession>
<dbReference type="EMBL" id="LAZR01001064">
    <property type="protein sequence ID" value="KKN51393.1"/>
    <property type="molecule type" value="Genomic_DNA"/>
</dbReference>
<dbReference type="AlphaFoldDB" id="A0A0F9UCR3"/>
<proteinExistence type="predicted"/>
<comment type="caution">
    <text evidence="1">The sequence shown here is derived from an EMBL/GenBank/DDBJ whole genome shotgun (WGS) entry which is preliminary data.</text>
</comment>
<protein>
    <submittedName>
        <fullName evidence="1">Uncharacterized protein</fullName>
    </submittedName>
</protein>